<organism evidence="3 4">
    <name type="scientific">Asbolus verrucosus</name>
    <name type="common">Desert ironclad beetle</name>
    <dbReference type="NCBI Taxonomy" id="1661398"/>
    <lineage>
        <taxon>Eukaryota</taxon>
        <taxon>Metazoa</taxon>
        <taxon>Ecdysozoa</taxon>
        <taxon>Arthropoda</taxon>
        <taxon>Hexapoda</taxon>
        <taxon>Insecta</taxon>
        <taxon>Pterygota</taxon>
        <taxon>Neoptera</taxon>
        <taxon>Endopterygota</taxon>
        <taxon>Coleoptera</taxon>
        <taxon>Polyphaga</taxon>
        <taxon>Cucujiformia</taxon>
        <taxon>Tenebrionidae</taxon>
        <taxon>Pimeliinae</taxon>
        <taxon>Asbolus</taxon>
    </lineage>
</organism>
<feature type="transmembrane region" description="Helical" evidence="1">
    <location>
        <begin position="483"/>
        <end position="503"/>
    </location>
</feature>
<dbReference type="InterPro" id="IPR006621">
    <property type="entry name" value="Nose-resist-to-fluoxetine_N"/>
</dbReference>
<evidence type="ECO:0000259" key="2">
    <source>
        <dbReference type="SMART" id="SM00703"/>
    </source>
</evidence>
<reference evidence="3 4" key="1">
    <citation type="submission" date="2017-03" db="EMBL/GenBank/DDBJ databases">
        <title>Genome of the blue death feigning beetle - Asbolus verrucosus.</title>
        <authorList>
            <person name="Rider S.D."/>
        </authorList>
    </citation>
    <scope>NUCLEOTIDE SEQUENCE [LARGE SCALE GENOMIC DNA]</scope>
    <source>
        <strain evidence="3">Butters</strain>
        <tissue evidence="3">Head and leg muscle</tissue>
    </source>
</reference>
<dbReference type="InterPro" id="IPR052728">
    <property type="entry name" value="O2_lipid_transport_reg"/>
</dbReference>
<feature type="transmembrane region" description="Helical" evidence="1">
    <location>
        <begin position="524"/>
        <end position="544"/>
    </location>
</feature>
<evidence type="ECO:0000313" key="3">
    <source>
        <dbReference type="EMBL" id="RZC34464.1"/>
    </source>
</evidence>
<evidence type="ECO:0000313" key="4">
    <source>
        <dbReference type="Proteomes" id="UP000292052"/>
    </source>
</evidence>
<keyword evidence="1" id="KW-1133">Transmembrane helix</keyword>
<keyword evidence="4" id="KW-1185">Reference proteome</keyword>
<dbReference type="PANTHER" id="PTHR11161">
    <property type="entry name" value="O-ACYLTRANSFERASE"/>
    <property type="match status" value="1"/>
</dbReference>
<evidence type="ECO:0000256" key="1">
    <source>
        <dbReference type="SAM" id="Phobius"/>
    </source>
</evidence>
<dbReference type="PANTHER" id="PTHR11161:SF0">
    <property type="entry name" value="O-ACYLTRANSFERASE LIKE PROTEIN"/>
    <property type="match status" value="1"/>
</dbReference>
<accession>A0A482VP06</accession>
<feature type="domain" description="Nose resistant-to-fluoxetine protein N-terminal" evidence="2">
    <location>
        <begin position="21"/>
        <end position="153"/>
    </location>
</feature>
<dbReference type="OrthoDB" id="118951at2759"/>
<feature type="transmembrane region" description="Helical" evidence="1">
    <location>
        <begin position="556"/>
        <end position="574"/>
    </location>
</feature>
<dbReference type="GO" id="GO:0016747">
    <property type="term" value="F:acyltransferase activity, transferring groups other than amino-acyl groups"/>
    <property type="evidence" value="ECO:0007669"/>
    <property type="project" value="InterPro"/>
</dbReference>
<comment type="caution">
    <text evidence="3">The sequence shown here is derived from an EMBL/GenBank/DDBJ whole genome shotgun (WGS) entry which is preliminary data.</text>
</comment>
<dbReference type="Pfam" id="PF20146">
    <property type="entry name" value="NRF"/>
    <property type="match status" value="1"/>
</dbReference>
<feature type="non-terminal residue" evidence="3">
    <location>
        <position position="590"/>
    </location>
</feature>
<gene>
    <name evidence="3" type="ORF">BDFB_004232</name>
</gene>
<feature type="transmembrane region" description="Helical" evidence="1">
    <location>
        <begin position="270"/>
        <end position="293"/>
    </location>
</feature>
<keyword evidence="1" id="KW-0472">Membrane</keyword>
<dbReference type="SMART" id="SM00703">
    <property type="entry name" value="NRF"/>
    <property type="match status" value="1"/>
</dbReference>
<feature type="transmembrane region" description="Helical" evidence="1">
    <location>
        <begin position="404"/>
        <end position="423"/>
    </location>
</feature>
<dbReference type="EMBL" id="QDEB01079706">
    <property type="protein sequence ID" value="RZC34464.1"/>
    <property type="molecule type" value="Genomic_DNA"/>
</dbReference>
<sequence length="590" mass="67765">MKQGLLMNQILSTYALDNVEDSLCKNHTNRFKNGLRAFEPWALKMFDSSSKIQPGVLLGNLVEFGSFRQCIQTTFEEITDLDLIKKILSFRNITPRRFTKVRIIVEKSALYWSVCVPASCGVMDIFRHFNKVVGEMTEGLNLNVTLDENHCLTSENSPRMGLLQYFAMYDQIESLLLILIIMSLTSTAIDYATSNKALPQNKILQAFSICTNYRKITARKTKNELDCLHGLRFLSVSYVVIGHRYLMAMYFPVINGLEILDWILNYTSTIIIGGTICVDTFFLISGMLVSIGFFDHVTKTGSFNLITFYLYRYFRITTPLAVAVLLYATLIEFLGSGPLWHDTCMAHLEPCKYYWWSTLLHVQSYVNPGFLCILQTWYLTCDMVFYYFSPLILYPLWKYRIIGLINYSFVYILSLAISFYLAWINKYEGGMPITNQLLQTEYFQKHYITPHTRAPPYIIGLGFGYCLHQLKGKKVKMGVITNFSGWIVAVVSMVSSVVGCRNFQLENHDYNRLEASVFLSCSRSAWTAGLMWMVWSCVNGYGGIVNDFLSSFIFRVLGRISYGIFLLHMVLLIFKNAANKMPIYFSNFTT</sequence>
<dbReference type="Pfam" id="PF01757">
    <property type="entry name" value="Acyl_transf_3"/>
    <property type="match status" value="1"/>
</dbReference>
<feature type="transmembrane region" description="Helical" evidence="1">
    <location>
        <begin position="313"/>
        <end position="331"/>
    </location>
</feature>
<feature type="transmembrane region" description="Helical" evidence="1">
    <location>
        <begin position="377"/>
        <end position="397"/>
    </location>
</feature>
<dbReference type="AlphaFoldDB" id="A0A482VP06"/>
<dbReference type="InterPro" id="IPR002656">
    <property type="entry name" value="Acyl_transf_3_dom"/>
</dbReference>
<dbReference type="Proteomes" id="UP000292052">
    <property type="component" value="Unassembled WGS sequence"/>
</dbReference>
<name>A0A482VP06_ASBVE</name>
<protein>
    <submittedName>
        <fullName evidence="3">Nose resistant to fluoxetine protein 6-like</fullName>
    </submittedName>
</protein>
<keyword evidence="1" id="KW-0812">Transmembrane</keyword>
<proteinExistence type="predicted"/>